<comment type="caution">
    <text evidence="5">The sequence shown here is derived from an EMBL/GenBank/DDBJ whole genome shotgun (WGS) entry which is preliminary data.</text>
</comment>
<dbReference type="GO" id="GO:0031956">
    <property type="term" value="F:medium-chain fatty acid-CoA ligase activity"/>
    <property type="evidence" value="ECO:0007669"/>
    <property type="project" value="TreeGrafter"/>
</dbReference>
<dbReference type="Gene3D" id="3.30.300.30">
    <property type="match status" value="1"/>
</dbReference>
<dbReference type="PANTHER" id="PTHR43201">
    <property type="entry name" value="ACYL-COA SYNTHETASE"/>
    <property type="match status" value="1"/>
</dbReference>
<reference evidence="5 6" key="1">
    <citation type="submission" date="2019-02" db="EMBL/GenBank/DDBJ databases">
        <title>Prokaryotic population dynamics and viral predation in marine succession experiment using metagenomics: the confinement effect.</title>
        <authorList>
            <person name="Haro-Moreno J.M."/>
            <person name="Rodriguez-Valera F."/>
            <person name="Lopez-Perez M."/>
        </authorList>
    </citation>
    <scope>NUCLEOTIDE SEQUENCE [LARGE SCALE GENOMIC DNA]</scope>
    <source>
        <strain evidence="5">MED-G157</strain>
    </source>
</reference>
<proteinExistence type="inferred from homology"/>
<dbReference type="InterPro" id="IPR045851">
    <property type="entry name" value="AMP-bd_C_sf"/>
</dbReference>
<evidence type="ECO:0000256" key="2">
    <source>
        <dbReference type="ARBA" id="ARBA00022598"/>
    </source>
</evidence>
<dbReference type="PANTHER" id="PTHR43201:SF8">
    <property type="entry name" value="ACYL-COA SYNTHETASE FAMILY MEMBER 3"/>
    <property type="match status" value="1"/>
</dbReference>
<keyword evidence="2" id="KW-0436">Ligase</keyword>
<evidence type="ECO:0000313" key="5">
    <source>
        <dbReference type="EMBL" id="RZO77094.1"/>
    </source>
</evidence>
<dbReference type="EMBL" id="SHAG01000005">
    <property type="protein sequence ID" value="RZO77094.1"/>
    <property type="molecule type" value="Genomic_DNA"/>
</dbReference>
<evidence type="ECO:0000313" key="6">
    <source>
        <dbReference type="Proteomes" id="UP000316199"/>
    </source>
</evidence>
<dbReference type="InterPro" id="IPR042099">
    <property type="entry name" value="ANL_N_sf"/>
</dbReference>
<gene>
    <name evidence="5" type="ORF">EVA68_02460</name>
</gene>
<evidence type="ECO:0000259" key="3">
    <source>
        <dbReference type="Pfam" id="PF00501"/>
    </source>
</evidence>
<accession>A0A520S3R1</accession>
<feature type="domain" description="AMP-binding enzyme C-terminal" evidence="4">
    <location>
        <begin position="406"/>
        <end position="481"/>
    </location>
</feature>
<dbReference type="CDD" id="cd05941">
    <property type="entry name" value="MCS"/>
    <property type="match status" value="1"/>
</dbReference>
<evidence type="ECO:0000259" key="4">
    <source>
        <dbReference type="Pfam" id="PF13193"/>
    </source>
</evidence>
<dbReference type="InterPro" id="IPR020845">
    <property type="entry name" value="AMP-binding_CS"/>
</dbReference>
<protein>
    <submittedName>
        <fullName evidence="5">Malonyl-CoA synthase</fullName>
    </submittedName>
</protein>
<dbReference type="Gene3D" id="3.40.50.12780">
    <property type="entry name" value="N-terminal domain of ligase-like"/>
    <property type="match status" value="1"/>
</dbReference>
<dbReference type="GO" id="GO:0006631">
    <property type="term" value="P:fatty acid metabolic process"/>
    <property type="evidence" value="ECO:0007669"/>
    <property type="project" value="TreeGrafter"/>
</dbReference>
<evidence type="ECO:0000256" key="1">
    <source>
        <dbReference type="ARBA" id="ARBA00006432"/>
    </source>
</evidence>
<dbReference type="InterPro" id="IPR000873">
    <property type="entry name" value="AMP-dep_synth/lig_dom"/>
</dbReference>
<dbReference type="Pfam" id="PF00501">
    <property type="entry name" value="AMP-binding"/>
    <property type="match status" value="1"/>
</dbReference>
<sequence length="499" mass="55776">MSNAYNFFFSGVKEGSAFIRNPQGQILYTYEDFAAITGMYANFLLETGLKPGDRVMVQVAKSPECLMFYFACMQAGCIYVPLNTSYKTDELAYFIEDAKPSMILCEPKQRNQFHELSDAHIFSMDSNGIIDADLPSLDSQFEPLDRSDDDVAVIIYTSGTTGRPKGAMITHANIKSNVATLSDYWEWRTEDILLHALPIFHIHGLFVASHLPVLNGSPIIFLDHFDAKQIAPLLYESTVYMGVPTNYTRLLAQPELTKQSCSNMRIFISGSAPLLVSTFEEFKLRTGHTIVERYGMSETGMNISNPIHRKRKAGTVGFPLPGIECRIVDDNDQKVGINSTGNLEIRGPNIFKGYWNMPDRTASEFSAEGFFRTGDLAQEDAEGYISIVGRSKDMIISGGLNIYPKEIEDVLDFMDGIEESAIIGLPDPDYGEAVSAIIVKDSSSRITSEQVKVFIKENLASFKTAKHVFFVDELPRNTMGKVQKNTLRKIFSDKLKYSI</sequence>
<dbReference type="NCBIfam" id="NF005702">
    <property type="entry name" value="PRK07514.1"/>
    <property type="match status" value="1"/>
</dbReference>
<dbReference type="InterPro" id="IPR020459">
    <property type="entry name" value="AMP-binding"/>
</dbReference>
<dbReference type="InterPro" id="IPR025110">
    <property type="entry name" value="AMP-bd_C"/>
</dbReference>
<dbReference type="FunFam" id="3.30.300.30:FF:000008">
    <property type="entry name" value="2,3-dihydroxybenzoate-AMP ligase"/>
    <property type="match status" value="1"/>
</dbReference>
<comment type="similarity">
    <text evidence="1">Belongs to the ATP-dependent AMP-binding enzyme family.</text>
</comment>
<organism evidence="5 6">
    <name type="scientific">OM182 bacterium</name>
    <dbReference type="NCBI Taxonomy" id="2510334"/>
    <lineage>
        <taxon>Bacteria</taxon>
        <taxon>Pseudomonadati</taxon>
        <taxon>Pseudomonadota</taxon>
        <taxon>Gammaproteobacteria</taxon>
        <taxon>OMG group</taxon>
        <taxon>OM182 clade</taxon>
    </lineage>
</organism>
<name>A0A520S3R1_9GAMM</name>
<dbReference type="AlphaFoldDB" id="A0A520S3R1"/>
<dbReference type="SUPFAM" id="SSF56801">
    <property type="entry name" value="Acetyl-CoA synthetase-like"/>
    <property type="match status" value="1"/>
</dbReference>
<dbReference type="Pfam" id="PF13193">
    <property type="entry name" value="AMP-binding_C"/>
    <property type="match status" value="1"/>
</dbReference>
<dbReference type="PRINTS" id="PR00154">
    <property type="entry name" value="AMPBINDING"/>
</dbReference>
<dbReference type="PROSITE" id="PS00455">
    <property type="entry name" value="AMP_BINDING"/>
    <property type="match status" value="1"/>
</dbReference>
<dbReference type="Proteomes" id="UP000316199">
    <property type="component" value="Unassembled WGS sequence"/>
</dbReference>
<feature type="domain" description="AMP-dependent synthetase/ligase" evidence="3">
    <location>
        <begin position="23"/>
        <end position="355"/>
    </location>
</feature>